<feature type="compositionally biased region" description="Low complexity" evidence="1">
    <location>
        <begin position="364"/>
        <end position="386"/>
    </location>
</feature>
<feature type="compositionally biased region" description="Basic and acidic residues" evidence="1">
    <location>
        <begin position="488"/>
        <end position="512"/>
    </location>
</feature>
<reference evidence="3" key="1">
    <citation type="journal article" date="2019" name="Environ. Microbiol.">
        <title>Fungal ecological strategies reflected in gene transcription - a case study of two litter decomposers.</title>
        <authorList>
            <person name="Barbi F."/>
            <person name="Kohler A."/>
            <person name="Barry K."/>
            <person name="Baskaran P."/>
            <person name="Daum C."/>
            <person name="Fauchery L."/>
            <person name="Ihrmark K."/>
            <person name="Kuo A."/>
            <person name="LaButti K."/>
            <person name="Lipzen A."/>
            <person name="Morin E."/>
            <person name="Grigoriev I.V."/>
            <person name="Henrissat B."/>
            <person name="Lindahl B."/>
            <person name="Martin F."/>
        </authorList>
    </citation>
    <scope>NUCLEOTIDE SEQUENCE</scope>
    <source>
        <strain evidence="3">JB14</strain>
    </source>
</reference>
<feature type="region of interest" description="Disordered" evidence="1">
    <location>
        <begin position="31"/>
        <end position="55"/>
    </location>
</feature>
<feature type="compositionally biased region" description="Basic and acidic residues" evidence="1">
    <location>
        <begin position="695"/>
        <end position="716"/>
    </location>
</feature>
<dbReference type="AlphaFoldDB" id="A0A6A4HV04"/>
<dbReference type="EMBL" id="ML769428">
    <property type="protein sequence ID" value="KAE9403072.1"/>
    <property type="molecule type" value="Genomic_DNA"/>
</dbReference>
<accession>A0A6A4HV04</accession>
<dbReference type="InterPro" id="IPR000467">
    <property type="entry name" value="G_patch_dom"/>
</dbReference>
<feature type="compositionally biased region" description="Basic residues" evidence="1">
    <location>
        <begin position="717"/>
        <end position="727"/>
    </location>
</feature>
<feature type="region of interest" description="Disordered" evidence="1">
    <location>
        <begin position="480"/>
        <end position="515"/>
    </location>
</feature>
<protein>
    <recommendedName>
        <fullName evidence="2">G-patch domain-containing protein</fullName>
    </recommendedName>
</protein>
<feature type="compositionally biased region" description="Acidic residues" evidence="1">
    <location>
        <begin position="630"/>
        <end position="641"/>
    </location>
</feature>
<feature type="compositionally biased region" description="Basic and acidic residues" evidence="1">
    <location>
        <begin position="42"/>
        <end position="55"/>
    </location>
</feature>
<name>A0A6A4HV04_9AGAR</name>
<sequence>MSRDEKGRRRLHGAFTGGFSAGYFNTVGSKEGWTPQTFVSSRSDRSRTKTAKPEDFMDEEDLQDIKDSRKIVDTTDEMDLVSGQTENQDDDPLTAALQSAMLPPSKDSTGARILKKMGWRVGQGVGPRITLKQRRLQDLQASTGAGQPMDASLDEDSEEANKHTYAPRDTPNPCCRTKRQQPWGGGSTSTGPKLSSGFGLGALNDADEDDLDVYEGGSANRNRLAYDATDDHDGDRISVGGSKSKLGSTSGPSSTVKEPSTAVLPGFMLSGKPVMEDRWYPLPDIPPGWKPDPKRVWSQSSSNSNKENVEAERCCCCDAAWQVESNEDRLLGETPLPSAPRSVFDFMSQKDRERLKNIAANLHSSSSGPAEPSSSAVPALAPATTPRIPRTDPQIARAALRGFQPFSANPVKQARYIAYLQSQADVESTITLEPLSHQSIPEFNSEMEEYAQSALIFKPMSGAMAGRFTSAAVVEHGPKVVEGLHTPSDLDKDKEEKVEEKKEKELSPKENAAKLGMYGPLTREVKLWQPARLLCKRFGVKDPNPEPPAEPEPSSQDPTSSTLDPSSSSGATFSAAEFGITSTSNVGSVSAGGPRDLANVGLGDEDETQGRDTLSYERPSVDVFKAIFASDDEDSSDDEDGTGAGADRDDDTKPSSITAPVVATATSTVVPVPSSIPAIPDDQPIDLNTFKPTFVKREARTKVDSDSVKQSKDKKEKKEKKKEKRKAIVSFMDDVGEGGNSLHVVVDKPRKKRKKDKEKDKDKSKGEQEVNPSRTRPGVVADGDEDMWVEKPAPAGVLAQASPSVQPRSSVDIDEEMVPSEGKGAGPEVVPRGRKKAIDFM</sequence>
<feature type="region of interest" description="Disordered" evidence="1">
    <location>
        <begin position="224"/>
        <end position="258"/>
    </location>
</feature>
<dbReference type="Pfam" id="PF26093">
    <property type="entry name" value="HTH_TGH"/>
    <property type="match status" value="1"/>
</dbReference>
<dbReference type="Pfam" id="PF07713">
    <property type="entry name" value="DUF1604"/>
    <property type="match status" value="1"/>
</dbReference>
<dbReference type="InterPro" id="IPR011666">
    <property type="entry name" value="DUF1604"/>
</dbReference>
<dbReference type="GO" id="GO:0006397">
    <property type="term" value="P:mRNA processing"/>
    <property type="evidence" value="ECO:0007669"/>
    <property type="project" value="InterPro"/>
</dbReference>
<feature type="compositionally biased region" description="Low complexity" evidence="1">
    <location>
        <begin position="238"/>
        <end position="255"/>
    </location>
</feature>
<dbReference type="PANTHER" id="PTHR13384">
    <property type="entry name" value="G PATCH DOMAIN-CONTAINING PROTEIN 1"/>
    <property type="match status" value="1"/>
</dbReference>
<dbReference type="GO" id="GO:0003723">
    <property type="term" value="F:RNA binding"/>
    <property type="evidence" value="ECO:0007669"/>
    <property type="project" value="TreeGrafter"/>
</dbReference>
<evidence type="ECO:0000256" key="1">
    <source>
        <dbReference type="SAM" id="MobiDB-lite"/>
    </source>
</evidence>
<evidence type="ECO:0000313" key="3">
    <source>
        <dbReference type="EMBL" id="KAE9403072.1"/>
    </source>
</evidence>
<evidence type="ECO:0000259" key="2">
    <source>
        <dbReference type="PROSITE" id="PS50174"/>
    </source>
</evidence>
<feature type="region of interest" description="Disordered" evidence="1">
    <location>
        <begin position="538"/>
        <end position="841"/>
    </location>
</feature>
<feature type="compositionally biased region" description="Low complexity" evidence="1">
    <location>
        <begin position="655"/>
        <end position="680"/>
    </location>
</feature>
<dbReference type="PROSITE" id="PS50174">
    <property type="entry name" value="G_PATCH"/>
    <property type="match status" value="1"/>
</dbReference>
<proteinExistence type="predicted"/>
<dbReference type="OrthoDB" id="20507at2759"/>
<dbReference type="Proteomes" id="UP000799118">
    <property type="component" value="Unassembled WGS sequence"/>
</dbReference>
<feature type="compositionally biased region" description="Low complexity" evidence="1">
    <location>
        <begin position="552"/>
        <end position="569"/>
    </location>
</feature>
<evidence type="ECO:0000313" key="4">
    <source>
        <dbReference type="Proteomes" id="UP000799118"/>
    </source>
</evidence>
<feature type="region of interest" description="Disordered" evidence="1">
    <location>
        <begin position="363"/>
        <end position="389"/>
    </location>
</feature>
<feature type="compositionally biased region" description="Basic and acidic residues" evidence="1">
    <location>
        <begin position="757"/>
        <end position="768"/>
    </location>
</feature>
<dbReference type="GO" id="GO:0005634">
    <property type="term" value="C:nucleus"/>
    <property type="evidence" value="ECO:0007669"/>
    <property type="project" value="TreeGrafter"/>
</dbReference>
<gene>
    <name evidence="3" type="ORF">BT96DRAFT_990528</name>
</gene>
<dbReference type="Pfam" id="PF01585">
    <property type="entry name" value="G-patch"/>
    <property type="match status" value="1"/>
</dbReference>
<feature type="domain" description="G-patch" evidence="2">
    <location>
        <begin position="106"/>
        <end position="126"/>
    </location>
</feature>
<keyword evidence="4" id="KW-1185">Reference proteome</keyword>
<feature type="region of interest" description="Disordered" evidence="1">
    <location>
        <begin position="137"/>
        <end position="201"/>
    </location>
</feature>
<organism evidence="3 4">
    <name type="scientific">Gymnopus androsaceus JB14</name>
    <dbReference type="NCBI Taxonomy" id="1447944"/>
    <lineage>
        <taxon>Eukaryota</taxon>
        <taxon>Fungi</taxon>
        <taxon>Dikarya</taxon>
        <taxon>Basidiomycota</taxon>
        <taxon>Agaricomycotina</taxon>
        <taxon>Agaricomycetes</taxon>
        <taxon>Agaricomycetidae</taxon>
        <taxon>Agaricales</taxon>
        <taxon>Marasmiineae</taxon>
        <taxon>Omphalotaceae</taxon>
        <taxon>Gymnopus</taxon>
    </lineage>
</organism>
<dbReference type="PANTHER" id="PTHR13384:SF19">
    <property type="entry name" value="G PATCH DOMAIN-CONTAINING PROTEIN 1"/>
    <property type="match status" value="1"/>
</dbReference>